<comment type="caution">
    <text evidence="3">The sequence shown here is derived from an EMBL/GenBank/DDBJ whole genome shotgun (WGS) entry which is preliminary data.</text>
</comment>
<dbReference type="Proteomes" id="UP000325313">
    <property type="component" value="Unassembled WGS sequence"/>
</dbReference>
<protein>
    <recommendedName>
        <fullName evidence="2">DUF7143 domain-containing protein</fullName>
    </recommendedName>
</protein>
<dbReference type="EMBL" id="VDEP01000009">
    <property type="protein sequence ID" value="KAA1137360.1"/>
    <property type="molecule type" value="Genomic_DNA"/>
</dbReference>
<dbReference type="AlphaFoldDB" id="A0A5B0LUA9"/>
<keyword evidence="5" id="KW-1185">Reference proteome</keyword>
<dbReference type="EMBL" id="VSWC01000184">
    <property type="protein sequence ID" value="KAA1068001.1"/>
    <property type="molecule type" value="Genomic_DNA"/>
</dbReference>
<organism evidence="3 5">
    <name type="scientific">Puccinia graminis f. sp. tritici</name>
    <dbReference type="NCBI Taxonomy" id="56615"/>
    <lineage>
        <taxon>Eukaryota</taxon>
        <taxon>Fungi</taxon>
        <taxon>Dikarya</taxon>
        <taxon>Basidiomycota</taxon>
        <taxon>Pucciniomycotina</taxon>
        <taxon>Pucciniomycetes</taxon>
        <taxon>Pucciniales</taxon>
        <taxon>Pucciniaceae</taxon>
        <taxon>Puccinia</taxon>
    </lineage>
</organism>
<feature type="domain" description="DUF7143" evidence="2">
    <location>
        <begin position="60"/>
        <end position="191"/>
    </location>
</feature>
<gene>
    <name evidence="3" type="ORF">PGT21_024581</name>
    <name evidence="4" type="ORF">PGTUg99_017856</name>
</gene>
<proteinExistence type="predicted"/>
<dbReference type="InterPro" id="IPR055567">
    <property type="entry name" value="DUF7143"/>
</dbReference>
<feature type="signal peptide" evidence="1">
    <location>
        <begin position="1"/>
        <end position="18"/>
    </location>
</feature>
<dbReference type="Pfam" id="PF23631">
    <property type="entry name" value="DUF7143"/>
    <property type="match status" value="1"/>
</dbReference>
<dbReference type="PANTHER" id="PTHR37592">
    <property type="match status" value="1"/>
</dbReference>
<evidence type="ECO:0000313" key="3">
    <source>
        <dbReference type="EMBL" id="KAA1068001.1"/>
    </source>
</evidence>
<dbReference type="Proteomes" id="UP000324748">
    <property type="component" value="Unassembled WGS sequence"/>
</dbReference>
<keyword evidence="1" id="KW-0732">Signal</keyword>
<evidence type="ECO:0000313" key="5">
    <source>
        <dbReference type="Proteomes" id="UP000324748"/>
    </source>
</evidence>
<accession>A0A5B0LUA9</accession>
<name>A0A5B0LUA9_PUCGR</name>
<dbReference type="PANTHER" id="PTHR37592:SF1">
    <property type="match status" value="1"/>
</dbReference>
<reference evidence="5 6" key="1">
    <citation type="submission" date="2019-05" db="EMBL/GenBank/DDBJ databases">
        <title>Emergence of the Ug99 lineage of the wheat stem rust pathogen through somatic hybridization.</title>
        <authorList>
            <person name="Li F."/>
            <person name="Upadhyaya N.M."/>
            <person name="Sperschneider J."/>
            <person name="Matny O."/>
            <person name="Nguyen-Phuc H."/>
            <person name="Mago R."/>
            <person name="Raley C."/>
            <person name="Miller M.E."/>
            <person name="Silverstein K.A.T."/>
            <person name="Henningsen E."/>
            <person name="Hirsch C.D."/>
            <person name="Visser B."/>
            <person name="Pretorius Z.A."/>
            <person name="Steffenson B.J."/>
            <person name="Schwessinger B."/>
            <person name="Dodds P.N."/>
            <person name="Figueroa M."/>
        </authorList>
    </citation>
    <scope>NUCLEOTIDE SEQUENCE [LARGE SCALE GENOMIC DNA]</scope>
    <source>
        <strain evidence="3">21-0</strain>
        <strain evidence="4 6">Ug99</strain>
    </source>
</reference>
<evidence type="ECO:0000256" key="1">
    <source>
        <dbReference type="SAM" id="SignalP"/>
    </source>
</evidence>
<evidence type="ECO:0000313" key="4">
    <source>
        <dbReference type="EMBL" id="KAA1137360.1"/>
    </source>
</evidence>
<evidence type="ECO:0000259" key="2">
    <source>
        <dbReference type="Pfam" id="PF23631"/>
    </source>
</evidence>
<evidence type="ECO:0000313" key="6">
    <source>
        <dbReference type="Proteomes" id="UP000325313"/>
    </source>
</evidence>
<sequence>MILHYDILYLCTLTIVLAIPSPAPHPFPKIEVAESDEIAIFNAKPCFILGPGRVPFKPNPEVTCIEDGVRMIPPIPELSYKGINYSAIHYRPNLITTPVMSAFQIFAIDNTKRVPEQITFLTNSRELYISMDIAIRSLGNQLPYSGGHVRNSRAISKVLDFQIARLEAKIPAIEKALENMLNYCANCSVKERFDIIMRAGESGIIVDRFLDNLDKIGCLTKDQCEEEKKKLNTVKKPPSR</sequence>
<dbReference type="OrthoDB" id="2501823at2759"/>
<feature type="chain" id="PRO_5036137085" description="DUF7143 domain-containing protein" evidence="1">
    <location>
        <begin position="19"/>
        <end position="240"/>
    </location>
</feature>